<accession>A0ABN2IC16</accession>
<proteinExistence type="predicted"/>
<dbReference type="PROSITE" id="PS51186">
    <property type="entry name" value="GNAT"/>
    <property type="match status" value="1"/>
</dbReference>
<dbReference type="Gene3D" id="3.40.630.30">
    <property type="match status" value="1"/>
</dbReference>
<feature type="domain" description="N-acetyltransferase" evidence="1">
    <location>
        <begin position="3"/>
        <end position="204"/>
    </location>
</feature>
<dbReference type="PANTHER" id="PTHR42791">
    <property type="entry name" value="GNAT FAMILY ACETYLTRANSFERASE"/>
    <property type="match status" value="1"/>
</dbReference>
<gene>
    <name evidence="2" type="ORF">GCM10009765_59510</name>
</gene>
<dbReference type="CDD" id="cd04301">
    <property type="entry name" value="NAT_SF"/>
    <property type="match status" value="1"/>
</dbReference>
<dbReference type="EMBL" id="BAAANY010000025">
    <property type="protein sequence ID" value="GAA1702128.1"/>
    <property type="molecule type" value="Genomic_DNA"/>
</dbReference>
<reference evidence="2 3" key="1">
    <citation type="journal article" date="2019" name="Int. J. Syst. Evol. Microbiol.">
        <title>The Global Catalogue of Microorganisms (GCM) 10K type strain sequencing project: providing services to taxonomists for standard genome sequencing and annotation.</title>
        <authorList>
            <consortium name="The Broad Institute Genomics Platform"/>
            <consortium name="The Broad Institute Genome Sequencing Center for Infectious Disease"/>
            <person name="Wu L."/>
            <person name="Ma J."/>
        </authorList>
    </citation>
    <scope>NUCLEOTIDE SEQUENCE [LARGE SCALE GENOMIC DNA]</scope>
    <source>
        <strain evidence="2 3">JCM 14718</strain>
    </source>
</reference>
<evidence type="ECO:0000259" key="1">
    <source>
        <dbReference type="PROSITE" id="PS51186"/>
    </source>
</evidence>
<protein>
    <submittedName>
        <fullName evidence="2">GNAT family N-acetyltransferase</fullName>
    </submittedName>
</protein>
<dbReference type="Pfam" id="PF00583">
    <property type="entry name" value="Acetyltransf_1"/>
    <property type="match status" value="1"/>
</dbReference>
<dbReference type="InterPro" id="IPR016181">
    <property type="entry name" value="Acyl_CoA_acyltransferase"/>
</dbReference>
<sequence length="205" mass="22882">MDRIVRPATRADVAELSEVLGRAFYDDPPFVWVLPDDDVRRRKLAGLFRLLLTSVHLARGGCEVCVRDGRITAGTMWDPPDDWQTSTVTELMQLPSLMVLLGRHFFAGIRGLSALNLLADVHPHEPHWYLGVIGTDPAAQGGGFGRALMESRLSRCDETGIPAYLESSKESNIPYYERFGFEVRDKVTLPRGGPSIYPMWRDPAG</sequence>
<dbReference type="PANTHER" id="PTHR42791:SF1">
    <property type="entry name" value="N-ACETYLTRANSFERASE DOMAIN-CONTAINING PROTEIN"/>
    <property type="match status" value="1"/>
</dbReference>
<dbReference type="RefSeq" id="WP_163572477.1">
    <property type="nucleotide sequence ID" value="NZ_BAAANY010000025.1"/>
</dbReference>
<dbReference type="SUPFAM" id="SSF55729">
    <property type="entry name" value="Acyl-CoA N-acyltransferases (Nat)"/>
    <property type="match status" value="1"/>
</dbReference>
<name>A0ABN2IC16_9ACTN</name>
<dbReference type="InterPro" id="IPR052523">
    <property type="entry name" value="Trichothecene_AcTrans"/>
</dbReference>
<dbReference type="Proteomes" id="UP001500618">
    <property type="component" value="Unassembled WGS sequence"/>
</dbReference>
<evidence type="ECO:0000313" key="3">
    <source>
        <dbReference type="Proteomes" id="UP001500618"/>
    </source>
</evidence>
<organism evidence="2 3">
    <name type="scientific">Fodinicola feengrottensis</name>
    <dbReference type="NCBI Taxonomy" id="435914"/>
    <lineage>
        <taxon>Bacteria</taxon>
        <taxon>Bacillati</taxon>
        <taxon>Actinomycetota</taxon>
        <taxon>Actinomycetes</taxon>
        <taxon>Mycobacteriales</taxon>
        <taxon>Fodinicola</taxon>
    </lineage>
</organism>
<keyword evidence="3" id="KW-1185">Reference proteome</keyword>
<evidence type="ECO:0000313" key="2">
    <source>
        <dbReference type="EMBL" id="GAA1702128.1"/>
    </source>
</evidence>
<dbReference type="InterPro" id="IPR000182">
    <property type="entry name" value="GNAT_dom"/>
</dbReference>
<comment type="caution">
    <text evidence="2">The sequence shown here is derived from an EMBL/GenBank/DDBJ whole genome shotgun (WGS) entry which is preliminary data.</text>
</comment>